<dbReference type="PANTHER" id="PTHR15332">
    <property type="entry name" value="PROPROTEIN CONVERTASE SUBTILISIN_KEXIN TYPE 5-LIKE"/>
    <property type="match status" value="1"/>
</dbReference>
<feature type="transmembrane region" description="Helical" evidence="1">
    <location>
        <begin position="2189"/>
        <end position="2211"/>
    </location>
</feature>
<dbReference type="InterPro" id="IPR006212">
    <property type="entry name" value="Furin_repeat"/>
</dbReference>
<keyword evidence="4" id="KW-1185">Reference proteome</keyword>
<reference evidence="3 4" key="1">
    <citation type="submission" date="2016-11" db="EMBL/GenBank/DDBJ databases">
        <title>The macronuclear genome of Stentor coeruleus: a giant cell with tiny introns.</title>
        <authorList>
            <person name="Slabodnick M."/>
            <person name="Ruby J.G."/>
            <person name="Reiff S.B."/>
            <person name="Swart E.C."/>
            <person name="Gosai S."/>
            <person name="Prabakaran S."/>
            <person name="Witkowska E."/>
            <person name="Larue G.E."/>
            <person name="Fisher S."/>
            <person name="Freeman R.M."/>
            <person name="Gunawardena J."/>
            <person name="Chu W."/>
            <person name="Stover N.A."/>
            <person name="Gregory B.D."/>
            <person name="Nowacki M."/>
            <person name="Derisi J."/>
            <person name="Roy S.W."/>
            <person name="Marshall W.F."/>
            <person name="Sood P."/>
        </authorList>
    </citation>
    <scope>NUCLEOTIDE SEQUENCE [LARGE SCALE GENOMIC DNA]</scope>
    <source>
        <strain evidence="3">WM001</strain>
    </source>
</reference>
<dbReference type="Proteomes" id="UP000187209">
    <property type="component" value="Unassembled WGS sequence"/>
</dbReference>
<dbReference type="PANTHER" id="PTHR15332:SF175">
    <property type="entry name" value="PROPROTEIN CONVERTASE SUBTILISIN_KEXIN TYPE 5-LIKE"/>
    <property type="match status" value="1"/>
</dbReference>
<name>A0A1R2BK51_9CILI</name>
<evidence type="ECO:0000256" key="1">
    <source>
        <dbReference type="SAM" id="Phobius"/>
    </source>
</evidence>
<evidence type="ECO:0000256" key="2">
    <source>
        <dbReference type="SAM" id="SignalP"/>
    </source>
</evidence>
<evidence type="ECO:0000313" key="4">
    <source>
        <dbReference type="Proteomes" id="UP000187209"/>
    </source>
</evidence>
<dbReference type="Gene3D" id="2.10.220.10">
    <property type="entry name" value="Hormone Receptor, Insulin-like Growth Factor Receptor 1, Chain A, domain 2"/>
    <property type="match status" value="3"/>
</dbReference>
<feature type="signal peptide" evidence="2">
    <location>
        <begin position="1"/>
        <end position="26"/>
    </location>
</feature>
<sequence>MVKKGTKVFLLRVGLCLLWIISLAQASENEFSSSRTEALSNQSSFLDDWQATLIISPELNSSPSFQDLIKQDSQPKKLEESFTQSLTIDCSMLLKNLPGNGPYIYASTSQKISKTTFYRCKNTQSNLIGILFINLNKLDTSSFDTLFSSFYEKSINSNNGIIIANLCRNGYFELETSKCIKHDKFKRTLANNYDDMIGGGTYVLTAITMVATEDSLDYELFTTLIVDYITEVSCGADSCNEGSACSVPGYSEIAIQAAMLLFSKAIDFPETTDDQIRTLLDSLSCVKFAVDIKNFEQSSLDNLNCAIYGYLDYWSLEYGIASTQYFNSAESSYNFLINFYSMIFQGGYESSTFEDMLIESSSINVCKNDHCEICSGTKEIIVKAVIGLGSSIDGNCDFNNEDDINLEFLMRGIEFGPDSDFVAYNIATIGTSGVPNNYFETVVWGDFSNDCFHKTFYISLHAEHDNWIIINPVSEPYAINQDSASYYQIDITTSGIYFLTIDCSTKDFKLNTVDVECNCDRHCSQCMSESTCTTCSSDYQLITTSNYDLCKCPAGKFDDGIGCMNCDESCETCVNIATCTTCVSDYTLGTIAADKILCCRNGYYPTISGCEECNESCEVCINDSTCTTCIADYTLGTAAVDTILCYSKDKNTLANNYYEMINGGTYVLTAITMVATEDSLDYELFTILLVDYIAEVACGIDSCNEGSACSVPGYSEIAIQAAMFLLSKAIDFPETTDDQIRNLLDSLSCVKFAVDIKNFEQSSLDNLNCAIYGYLDYWSLEYGIASTQYFDSAESSYNFLANFYLMFFQGGSEYSDFTDTTLEASSINVCKNYNYEICSGTREINTIVVGTKGTEIDGNCDFNDEDDIIMEFLMRGIEFGPDSDFIAYDVALIGNSDFLDNYFEDAVWGDFSNDCFLKTFYISYYAEHDNWITVNPRSELHIINQNDESYHQIDITTSGIYFLTIDCSTKDLKLNTVDIKCNCNRHCSQCMSEITCTTCSSNYQFINNDLCECPAGKFDDGVGCIDCEKSCETCVNIATCTTCAKGHTLGTINPDLILCCGDGYYPAITGCEKCNKSCKTCVNDSTCTACAVDYTFSTTATDATLCCSDGYYPTITGCEKCDSSCSKCINNKFCEVCIKNWLKDTSNSNYPNVLCEESKYYWDASYLEYFKYDYTYGYLLLRSNKRFLYNIDVSLENITSTANSCAFYFADVSFLATNTICTLKNPFELQIKLGDWFSVDRSTVFTSAKSFIMKEGTLKIYNGGTKIMLSEFSEDSKAIILGNDEIVYDCSGSSTYTYAASQSFGLGSKSFEYFWSVLGEGVTLSDHNSQIVDVTVTSPNLALFTLNLQVSINSKTFSSSLKVAVHTSENKFTFGLNTGNKAYFTKGTSFSLIPQNINRCEFMGTFTFKWNIFNPYTTIEYTSTSEVLAPLLNTRKLRIPKYYMDYNNDYIFMLTITLTNGETVKTAFAKSLISITKSPLVLGFSRGYENLLDINSDFVIDASGSYDPDDKNLISTLTPVWTSNEPSILFGIDANSLAITIPSANYGSLTYFTLKLTLTSTSGMSDSSIISVTLSRDAKYDVRLKHQGIKLKNSNYSQLKIQSTLVSSVTGIPIINLVEVSGPYYLIYSTSSIITLTLNLLIPGASYAFKSYMNLDSVDIGNTITYVRINQGPVCIKDSAAIVSPSVGTSMSTSFKITLSHCYDGDEEDLPLQYKISGIRDSTCCSISLIGQSENNIITGFKFSKGYSAIEYTINDALGDTIKKKSNSFIISSRLRSLKDSQNLIDEYYQLTTNQNVISVISLFLDEYENPAQLLDIMWSDFNNNLDSFTGQEYIEVVSSIIYVFLDSNQNQVLIKERLPIYISFLNNAFSEMKYYDESIDKRILKISEIIITIDPSIDNVFLAKEILQNLFDVQEIMGSEGYYQNNPHCSIFEVENFANILRLRPMILGNNIIEIGELNVKKNIIVKIKALSFAIGNFSDIIDLTIMIEKRIEGTDIIAHDAVYFDIDNDAFIVKMRFTGINRATCKSYKSGNWEEGDCDVLSYEDGIAKVSIKRSGTFQLFEYSSDYSSQVPLYIIFSLILIMTIFIPFMIYLDKKNTYFSVPTTSISIETRTEKDKEEKEKEKIYTEIIRNENYDHSIFTYHLLFSMFKLDRSFSRSRKLMIICTNVIFGLFIQVCLLKFTSISALAVGVISAIVVIVPSALIIFLFRGTSNCKLALGTAIILVLNITSVVGSWLIPGSKGWLVSWLAGLGTEFGVSQGILMIASKVILH</sequence>
<feature type="chain" id="PRO_5013294630" description="TNFR-Cys domain-containing protein" evidence="2">
    <location>
        <begin position="27"/>
        <end position="2273"/>
    </location>
</feature>
<proteinExistence type="predicted"/>
<dbReference type="EMBL" id="MPUH01000590">
    <property type="protein sequence ID" value="OMJ77153.1"/>
    <property type="molecule type" value="Genomic_DNA"/>
</dbReference>
<feature type="transmembrane region" description="Helical" evidence="1">
    <location>
        <begin position="2218"/>
        <end position="2239"/>
    </location>
</feature>
<keyword evidence="1" id="KW-0472">Membrane</keyword>
<dbReference type="SUPFAM" id="SSF57184">
    <property type="entry name" value="Growth factor receptor domain"/>
    <property type="match status" value="2"/>
</dbReference>
<keyword evidence="2" id="KW-0732">Signal</keyword>
<organism evidence="3 4">
    <name type="scientific">Stentor coeruleus</name>
    <dbReference type="NCBI Taxonomy" id="5963"/>
    <lineage>
        <taxon>Eukaryota</taxon>
        <taxon>Sar</taxon>
        <taxon>Alveolata</taxon>
        <taxon>Ciliophora</taxon>
        <taxon>Postciliodesmatophora</taxon>
        <taxon>Heterotrichea</taxon>
        <taxon>Heterotrichida</taxon>
        <taxon>Stentoridae</taxon>
        <taxon>Stentor</taxon>
    </lineage>
</organism>
<feature type="transmembrane region" description="Helical" evidence="1">
    <location>
        <begin position="2073"/>
        <end position="2095"/>
    </location>
</feature>
<feature type="transmembrane region" description="Helical" evidence="1">
    <location>
        <begin position="2163"/>
        <end position="2183"/>
    </location>
</feature>
<feature type="transmembrane region" description="Helical" evidence="1">
    <location>
        <begin position="2245"/>
        <end position="2267"/>
    </location>
</feature>
<protein>
    <recommendedName>
        <fullName evidence="5">TNFR-Cys domain-containing protein</fullName>
    </recommendedName>
</protein>
<dbReference type="SMART" id="SM00261">
    <property type="entry name" value="FU"/>
    <property type="match status" value="7"/>
</dbReference>
<evidence type="ECO:0000313" key="3">
    <source>
        <dbReference type="EMBL" id="OMJ77153.1"/>
    </source>
</evidence>
<accession>A0A1R2BK51</accession>
<gene>
    <name evidence="3" type="ORF">SteCoe_23294</name>
</gene>
<keyword evidence="1" id="KW-1133">Transmembrane helix</keyword>
<evidence type="ECO:0008006" key="5">
    <source>
        <dbReference type="Google" id="ProtNLM"/>
    </source>
</evidence>
<comment type="caution">
    <text evidence="3">The sequence shown here is derived from an EMBL/GenBank/DDBJ whole genome shotgun (WGS) entry which is preliminary data.</text>
</comment>
<dbReference type="InterPro" id="IPR009030">
    <property type="entry name" value="Growth_fac_rcpt_cys_sf"/>
</dbReference>
<keyword evidence="1" id="KW-0812">Transmembrane</keyword>
<dbReference type="OrthoDB" id="2121937at2759"/>